<dbReference type="EMBL" id="GL376625">
    <property type="status" value="NOT_ANNOTATED_CDS"/>
    <property type="molecule type" value="Genomic_DNA"/>
</dbReference>
<feature type="coiled-coil region" evidence="4">
    <location>
        <begin position="206"/>
        <end position="240"/>
    </location>
</feature>
<evidence type="ECO:0000313" key="5">
    <source>
        <dbReference type="EnsemblProtists" id="PYU1_T006131"/>
    </source>
</evidence>
<dbReference type="HOGENOM" id="CLU_1237843_0_0_1"/>
<dbReference type="AlphaFoldDB" id="K3WMD9"/>
<keyword evidence="2 3" id="KW-0040">ANK repeat</keyword>
<evidence type="ECO:0000256" key="1">
    <source>
        <dbReference type="ARBA" id="ARBA00022737"/>
    </source>
</evidence>
<name>K3WMD9_GLOUD</name>
<reference evidence="6" key="2">
    <citation type="submission" date="2010-04" db="EMBL/GenBank/DDBJ databases">
        <authorList>
            <person name="Buell R."/>
            <person name="Hamilton J."/>
            <person name="Hostetler J."/>
        </authorList>
    </citation>
    <scope>NUCLEOTIDE SEQUENCE [LARGE SCALE GENOMIC DNA]</scope>
    <source>
        <strain evidence="6">DAOM:BR144</strain>
    </source>
</reference>
<evidence type="ECO:0000256" key="4">
    <source>
        <dbReference type="SAM" id="Coils"/>
    </source>
</evidence>
<dbReference type="EnsemblProtists" id="PYU1_T006131">
    <property type="protein sequence ID" value="PYU1_T006131"/>
    <property type="gene ID" value="PYU1_G006119"/>
</dbReference>
<evidence type="ECO:0000313" key="6">
    <source>
        <dbReference type="Proteomes" id="UP000019132"/>
    </source>
</evidence>
<evidence type="ECO:0000256" key="2">
    <source>
        <dbReference type="ARBA" id="ARBA00023043"/>
    </source>
</evidence>
<dbReference type="VEuPathDB" id="FungiDB:PYU1_G006119"/>
<dbReference type="InParanoid" id="K3WMD9"/>
<feature type="repeat" description="ANK" evidence="3">
    <location>
        <begin position="112"/>
        <end position="144"/>
    </location>
</feature>
<reference evidence="6" key="1">
    <citation type="journal article" date="2010" name="Genome Biol.">
        <title>Genome sequence of the necrotrophic plant pathogen Pythium ultimum reveals original pathogenicity mechanisms and effector repertoire.</title>
        <authorList>
            <person name="Levesque C.A."/>
            <person name="Brouwer H."/>
            <person name="Cano L."/>
            <person name="Hamilton J.P."/>
            <person name="Holt C."/>
            <person name="Huitema E."/>
            <person name="Raffaele S."/>
            <person name="Robideau G.P."/>
            <person name="Thines M."/>
            <person name="Win J."/>
            <person name="Zerillo M.M."/>
            <person name="Beakes G.W."/>
            <person name="Boore J.L."/>
            <person name="Busam D."/>
            <person name="Dumas B."/>
            <person name="Ferriera S."/>
            <person name="Fuerstenberg S.I."/>
            <person name="Gachon C.M."/>
            <person name="Gaulin E."/>
            <person name="Govers F."/>
            <person name="Grenville-Briggs L."/>
            <person name="Horner N."/>
            <person name="Hostetler J."/>
            <person name="Jiang R.H."/>
            <person name="Johnson J."/>
            <person name="Krajaejun T."/>
            <person name="Lin H."/>
            <person name="Meijer H.J."/>
            <person name="Moore B."/>
            <person name="Morris P."/>
            <person name="Phuntmart V."/>
            <person name="Puiu D."/>
            <person name="Shetty J."/>
            <person name="Stajich J.E."/>
            <person name="Tripathy S."/>
            <person name="Wawra S."/>
            <person name="van West P."/>
            <person name="Whitty B.R."/>
            <person name="Coutinho P.M."/>
            <person name="Henrissat B."/>
            <person name="Martin F."/>
            <person name="Thomas P.D."/>
            <person name="Tyler B.M."/>
            <person name="De Vries R.P."/>
            <person name="Kamoun S."/>
            <person name="Yandell M."/>
            <person name="Tisserat N."/>
            <person name="Buell C.R."/>
        </authorList>
    </citation>
    <scope>NUCLEOTIDE SEQUENCE</scope>
    <source>
        <strain evidence="6">DAOM:BR144</strain>
    </source>
</reference>
<dbReference type="Pfam" id="PF12796">
    <property type="entry name" value="Ank_2"/>
    <property type="match status" value="1"/>
</dbReference>
<dbReference type="OMA" id="NFVINTR"/>
<dbReference type="PROSITE" id="PS50088">
    <property type="entry name" value="ANK_REPEAT"/>
    <property type="match status" value="2"/>
</dbReference>
<keyword evidence="6" id="KW-1185">Reference proteome</keyword>
<dbReference type="eggNOG" id="KOG0504">
    <property type="taxonomic scope" value="Eukaryota"/>
</dbReference>
<feature type="repeat" description="ANK" evidence="3">
    <location>
        <begin position="77"/>
        <end position="100"/>
    </location>
</feature>
<reference evidence="5" key="3">
    <citation type="submission" date="2015-02" db="UniProtKB">
        <authorList>
            <consortium name="EnsemblProtists"/>
        </authorList>
    </citation>
    <scope>IDENTIFICATION</scope>
    <source>
        <strain evidence="5">DAOM BR144</strain>
    </source>
</reference>
<dbReference type="Proteomes" id="UP000019132">
    <property type="component" value="Unassembled WGS sequence"/>
</dbReference>
<sequence>MMASSISAYDALVDDLLSYACADDDASMEATKATPLEFVLDGDVDALQALFLKQQKESNAGVAEKVEFHVNARSPTTGRSLLHEACAEGKLEMVKFLLEKTDADLMLRTMLGRSTPLHIAVACNHRATVFLLLSYGADALSRDRFGSSPMHYARSLSVVKLLIQYGGYVLDYNLKRKNALETVLMLAESGDIGDDATRREFQKFLKRQAELEYKAKFAKLRDLKTQTKAQKAALKELKKLPAVKRKKQSI</sequence>
<protein>
    <submittedName>
        <fullName evidence="5">Uncharacterized protein</fullName>
    </submittedName>
</protein>
<evidence type="ECO:0000256" key="3">
    <source>
        <dbReference type="PROSITE-ProRule" id="PRU00023"/>
    </source>
</evidence>
<dbReference type="PROSITE" id="PS50297">
    <property type="entry name" value="ANK_REP_REGION"/>
    <property type="match status" value="2"/>
</dbReference>
<dbReference type="PANTHER" id="PTHR24171">
    <property type="entry name" value="ANKYRIN REPEAT DOMAIN-CONTAINING PROTEIN 39-RELATED"/>
    <property type="match status" value="1"/>
</dbReference>
<accession>K3WMD9</accession>
<dbReference type="InterPro" id="IPR002110">
    <property type="entry name" value="Ankyrin_rpt"/>
</dbReference>
<proteinExistence type="predicted"/>
<dbReference type="SUPFAM" id="SSF48403">
    <property type="entry name" value="Ankyrin repeat"/>
    <property type="match status" value="1"/>
</dbReference>
<keyword evidence="4" id="KW-0175">Coiled coil</keyword>
<keyword evidence="1" id="KW-0677">Repeat</keyword>
<dbReference type="InterPro" id="IPR036770">
    <property type="entry name" value="Ankyrin_rpt-contain_sf"/>
</dbReference>
<dbReference type="SMART" id="SM00248">
    <property type="entry name" value="ANK"/>
    <property type="match status" value="3"/>
</dbReference>
<organism evidence="5 6">
    <name type="scientific">Globisporangium ultimum (strain ATCC 200006 / CBS 805.95 / DAOM BR144)</name>
    <name type="common">Pythium ultimum</name>
    <dbReference type="NCBI Taxonomy" id="431595"/>
    <lineage>
        <taxon>Eukaryota</taxon>
        <taxon>Sar</taxon>
        <taxon>Stramenopiles</taxon>
        <taxon>Oomycota</taxon>
        <taxon>Peronosporomycetes</taxon>
        <taxon>Pythiales</taxon>
        <taxon>Pythiaceae</taxon>
        <taxon>Globisporangium</taxon>
    </lineage>
</organism>
<dbReference type="Gene3D" id="1.25.40.20">
    <property type="entry name" value="Ankyrin repeat-containing domain"/>
    <property type="match status" value="1"/>
</dbReference>